<comment type="similarity">
    <text evidence="2">Belongs to the Toll-like receptor family.</text>
</comment>
<organism evidence="15 16">
    <name type="scientific">Polypedilum vanderplanki</name>
    <name type="common">Sleeping chironomid midge</name>
    <dbReference type="NCBI Taxonomy" id="319348"/>
    <lineage>
        <taxon>Eukaryota</taxon>
        <taxon>Metazoa</taxon>
        <taxon>Ecdysozoa</taxon>
        <taxon>Arthropoda</taxon>
        <taxon>Hexapoda</taxon>
        <taxon>Insecta</taxon>
        <taxon>Pterygota</taxon>
        <taxon>Neoptera</taxon>
        <taxon>Endopterygota</taxon>
        <taxon>Diptera</taxon>
        <taxon>Nematocera</taxon>
        <taxon>Chironomoidea</taxon>
        <taxon>Chironomidae</taxon>
        <taxon>Chironominae</taxon>
        <taxon>Polypedilum</taxon>
        <taxon>Polypedilum</taxon>
    </lineage>
</organism>
<keyword evidence="3" id="KW-0399">Innate immunity</keyword>
<dbReference type="Pfam" id="PF01582">
    <property type="entry name" value="TIR"/>
    <property type="match status" value="1"/>
</dbReference>
<evidence type="ECO:0000256" key="9">
    <source>
        <dbReference type="ARBA" id="ARBA00022989"/>
    </source>
</evidence>
<keyword evidence="10 13" id="KW-0472">Membrane</keyword>
<evidence type="ECO:0000313" key="15">
    <source>
        <dbReference type="EMBL" id="KAG5677494.1"/>
    </source>
</evidence>
<evidence type="ECO:0000259" key="14">
    <source>
        <dbReference type="PROSITE" id="PS50104"/>
    </source>
</evidence>
<dbReference type="PROSITE" id="PS50104">
    <property type="entry name" value="TIR"/>
    <property type="match status" value="1"/>
</dbReference>
<gene>
    <name evidence="15" type="ORF">PVAND_007251</name>
</gene>
<dbReference type="InterPro" id="IPR035897">
    <property type="entry name" value="Toll_tir_struct_dom_sf"/>
</dbReference>
<feature type="domain" description="TIR" evidence="14">
    <location>
        <begin position="837"/>
        <end position="978"/>
    </location>
</feature>
<keyword evidence="5 13" id="KW-0812">Transmembrane</keyword>
<dbReference type="GO" id="GO:0038023">
    <property type="term" value="F:signaling receptor activity"/>
    <property type="evidence" value="ECO:0007669"/>
    <property type="project" value="TreeGrafter"/>
</dbReference>
<dbReference type="InterPro" id="IPR001611">
    <property type="entry name" value="Leu-rich_rpt"/>
</dbReference>
<name>A0A9J6C789_POLVA</name>
<keyword evidence="11" id="KW-0675">Receptor</keyword>
<dbReference type="Proteomes" id="UP001107558">
    <property type="component" value="Chromosome 2"/>
</dbReference>
<evidence type="ECO:0000256" key="1">
    <source>
        <dbReference type="ARBA" id="ARBA00004479"/>
    </source>
</evidence>
<dbReference type="GO" id="GO:0007165">
    <property type="term" value="P:signal transduction"/>
    <property type="evidence" value="ECO:0007669"/>
    <property type="project" value="InterPro"/>
</dbReference>
<keyword evidence="9 13" id="KW-1133">Transmembrane helix</keyword>
<protein>
    <recommendedName>
        <fullName evidence="14">TIR domain-containing protein</fullName>
    </recommendedName>
</protein>
<evidence type="ECO:0000256" key="6">
    <source>
        <dbReference type="ARBA" id="ARBA00022729"/>
    </source>
</evidence>
<evidence type="ECO:0000256" key="4">
    <source>
        <dbReference type="ARBA" id="ARBA00022614"/>
    </source>
</evidence>
<dbReference type="OrthoDB" id="1081807at2759"/>
<keyword evidence="8" id="KW-0391">Immunity</keyword>
<sequence>MKIIFFIIVLVTTTIYAFRLRENLNVLVPNNDVNVRANIKKLLSDDDSDPKEVKEFLEIDRLLKPMYENNEEKLIPSSPQTLFLANLVESEGIKDQNNITDPFLFDTTTTKNHYHKKKRTTVTRTTQGFKEIFEPEGGYAETTFDYEENWINFTEVTTSSYFVELTNLTTTIMNNYNDSSLPWTTDSYNFNTTLFNNISTTTQFTNNFTTSDYNISTNFSTTEPYNNFPNASTTSTSFIFTTPTVFTSTVSEPNPTVNEECLLGSVSKTLKWVNENGALQLDFINSNYEMSNLTTADFSKSKSKNSYYQIKDIEILSLAYNDFNELPNDILNQSSSTLQYLSLMGNNFKFLDLPDSLFLPNLKELDLRNCALTNIKPMLFMNLINLRRLYLSGNNIIHLNDNSFNIPNLENLDLSSNHEDAPIQSPLTMTPNVFSNLKKLKFLDLSHTKLETKSIVGLKNLPINLIGASFCYTELATSDNFLENLKEIKYLDLSGNTQMNFTKNMFSSISNTLERLDIKDANVRNLEWTHPLIKLKSLNLKDNKLKFIDNNSFSHMLILEDLNLSKNSIVNWYTQLFSQNQNLETLNLRENALTHITTAMKDDLFKVRRLAIGKNAFECSCELNDFMHTLFDATKNANLTEIKQDLNIADTQSSSTTIHSISLGMRNYLSPEYDIMSRTYQKYYEQILNSIEALKKNNYSRKSKSLISFMMSMSDAPKSIQTVLFDYDENNEDYQCMNKTLKEQQSILNLIEVCDVLPPNDPLYIRNNDAIIIALSTSIPTVLVVSVLIFIIYWKWFYIRYFFILCKNSAILSFMDDDDGGKEVIVRKTSTNSIDIFLYDVFVSYSDYNRSWVLDEFIPNVERRESINVCLHERDFQVGYGILENIVSCMDRSRCLLLLVSEKFLQSQWCQFEMNLAQHRLLEMRKEKLILVLLEDIPLRKQTKTLKYLMRTKTYLKWPINGTNDEKHLFWKRLRKAIISGKWEYDNYGSTA</sequence>
<dbReference type="PANTHER" id="PTHR24365:SF530">
    <property type="entry name" value="MSTPROX-RELATED"/>
    <property type="match status" value="1"/>
</dbReference>
<evidence type="ECO:0000256" key="10">
    <source>
        <dbReference type="ARBA" id="ARBA00023136"/>
    </source>
</evidence>
<dbReference type="InterPro" id="IPR003591">
    <property type="entry name" value="Leu-rich_rpt_typical-subtyp"/>
</dbReference>
<dbReference type="EMBL" id="JADBJN010000002">
    <property type="protein sequence ID" value="KAG5677494.1"/>
    <property type="molecule type" value="Genomic_DNA"/>
</dbReference>
<evidence type="ECO:0000256" key="13">
    <source>
        <dbReference type="SAM" id="Phobius"/>
    </source>
</evidence>
<accession>A0A9J6C789</accession>
<keyword evidence="4" id="KW-0433">Leucine-rich repeat</keyword>
<evidence type="ECO:0000256" key="5">
    <source>
        <dbReference type="ARBA" id="ARBA00022692"/>
    </source>
</evidence>
<reference evidence="15" key="1">
    <citation type="submission" date="2021-03" db="EMBL/GenBank/DDBJ databases">
        <title>Chromosome level genome of the anhydrobiotic midge Polypedilum vanderplanki.</title>
        <authorList>
            <person name="Yoshida Y."/>
            <person name="Kikawada T."/>
            <person name="Gusev O."/>
        </authorList>
    </citation>
    <scope>NUCLEOTIDE SEQUENCE</scope>
    <source>
        <strain evidence="15">NIAS01</strain>
        <tissue evidence="15">Whole body or cell culture</tissue>
    </source>
</reference>
<dbReference type="AlphaFoldDB" id="A0A9J6C789"/>
<evidence type="ECO:0000256" key="3">
    <source>
        <dbReference type="ARBA" id="ARBA00022588"/>
    </source>
</evidence>
<evidence type="ECO:0000256" key="12">
    <source>
        <dbReference type="ARBA" id="ARBA00023180"/>
    </source>
</evidence>
<dbReference type="FunFam" id="3.40.50.10140:FF:000001">
    <property type="entry name" value="Toll-like receptor 2"/>
    <property type="match status" value="1"/>
</dbReference>
<keyword evidence="12" id="KW-0325">Glycoprotein</keyword>
<keyword evidence="6" id="KW-0732">Signal</keyword>
<dbReference type="SMART" id="SM00255">
    <property type="entry name" value="TIR"/>
    <property type="match status" value="1"/>
</dbReference>
<dbReference type="GO" id="GO:0045087">
    <property type="term" value="P:innate immune response"/>
    <property type="evidence" value="ECO:0007669"/>
    <property type="project" value="UniProtKB-KW"/>
</dbReference>
<dbReference type="PANTHER" id="PTHR24365">
    <property type="entry name" value="TOLL-LIKE RECEPTOR"/>
    <property type="match status" value="1"/>
</dbReference>
<evidence type="ECO:0000256" key="11">
    <source>
        <dbReference type="ARBA" id="ARBA00023170"/>
    </source>
</evidence>
<dbReference type="SUPFAM" id="SSF52200">
    <property type="entry name" value="Toll/Interleukin receptor TIR domain"/>
    <property type="match status" value="1"/>
</dbReference>
<comment type="caution">
    <text evidence="15">The sequence shown here is derived from an EMBL/GenBank/DDBJ whole genome shotgun (WGS) entry which is preliminary data.</text>
</comment>
<evidence type="ECO:0000256" key="8">
    <source>
        <dbReference type="ARBA" id="ARBA00022859"/>
    </source>
</evidence>
<dbReference type="InterPro" id="IPR032675">
    <property type="entry name" value="LRR_dom_sf"/>
</dbReference>
<dbReference type="InterPro" id="IPR000157">
    <property type="entry name" value="TIR_dom"/>
</dbReference>
<proteinExistence type="inferred from homology"/>
<dbReference type="Gene3D" id="3.40.50.10140">
    <property type="entry name" value="Toll/interleukin-1 receptor homology (TIR) domain"/>
    <property type="match status" value="1"/>
</dbReference>
<dbReference type="Gene3D" id="3.80.10.10">
    <property type="entry name" value="Ribonuclease Inhibitor"/>
    <property type="match status" value="3"/>
</dbReference>
<dbReference type="SMART" id="SM00369">
    <property type="entry name" value="LRR_TYP"/>
    <property type="match status" value="6"/>
</dbReference>
<feature type="transmembrane region" description="Helical" evidence="13">
    <location>
        <begin position="770"/>
        <end position="794"/>
    </location>
</feature>
<dbReference type="SUPFAM" id="SSF52058">
    <property type="entry name" value="L domain-like"/>
    <property type="match status" value="1"/>
</dbReference>
<evidence type="ECO:0000313" key="16">
    <source>
        <dbReference type="Proteomes" id="UP001107558"/>
    </source>
</evidence>
<evidence type="ECO:0000256" key="2">
    <source>
        <dbReference type="ARBA" id="ARBA00009634"/>
    </source>
</evidence>
<keyword evidence="7" id="KW-0677">Repeat</keyword>
<comment type="subcellular location">
    <subcellularLocation>
        <location evidence="1">Membrane</location>
        <topology evidence="1">Single-pass type I membrane protein</topology>
    </subcellularLocation>
</comment>
<dbReference type="Pfam" id="PF13855">
    <property type="entry name" value="LRR_8"/>
    <property type="match status" value="1"/>
</dbReference>
<evidence type="ECO:0000256" key="7">
    <source>
        <dbReference type="ARBA" id="ARBA00022737"/>
    </source>
</evidence>
<dbReference type="PROSITE" id="PS51450">
    <property type="entry name" value="LRR"/>
    <property type="match status" value="2"/>
</dbReference>
<keyword evidence="16" id="KW-1185">Reference proteome</keyword>
<dbReference type="GO" id="GO:0005886">
    <property type="term" value="C:plasma membrane"/>
    <property type="evidence" value="ECO:0007669"/>
    <property type="project" value="TreeGrafter"/>
</dbReference>